<feature type="domain" description="Fido" evidence="1">
    <location>
        <begin position="1"/>
        <end position="134"/>
    </location>
</feature>
<sequence length="138" mass="15056">MAAHVPRLARLFTPEYVRRINSQIVFPQQSLVVKPHELESALARPLHQATYTPDSTPALLAATLSFGLIQGHAFLDGNKRTAFFVSNEYLRAMGIPGLADDGRLGEVYSDVIKLADDHIGVASGRVDVAGLAAEYRQK</sequence>
<dbReference type="EMBL" id="JARJCW010000001">
    <property type="protein sequence ID" value="KAJ7230670.1"/>
    <property type="molecule type" value="Genomic_DNA"/>
</dbReference>
<proteinExistence type="predicted"/>
<dbReference type="GO" id="GO:0016301">
    <property type="term" value="F:kinase activity"/>
    <property type="evidence" value="ECO:0007669"/>
    <property type="project" value="InterPro"/>
</dbReference>
<dbReference type="PANTHER" id="PTHR39426:SF1">
    <property type="entry name" value="HOMOLOGY TO DEATH-ON-CURING PROTEIN OF PHAGE P1"/>
    <property type="match status" value="1"/>
</dbReference>
<evidence type="ECO:0000313" key="3">
    <source>
        <dbReference type="Proteomes" id="UP001219525"/>
    </source>
</evidence>
<dbReference type="InterPro" id="IPR006440">
    <property type="entry name" value="Doc"/>
</dbReference>
<keyword evidence="3" id="KW-1185">Reference proteome</keyword>
<dbReference type="Proteomes" id="UP001219525">
    <property type="component" value="Unassembled WGS sequence"/>
</dbReference>
<protein>
    <recommendedName>
        <fullName evidence="1">Fido domain-containing protein</fullName>
    </recommendedName>
</protein>
<dbReference type="InterPro" id="IPR053737">
    <property type="entry name" value="Type_II_TA_Toxin"/>
</dbReference>
<dbReference type="InterPro" id="IPR036597">
    <property type="entry name" value="Fido-like_dom_sf"/>
</dbReference>
<accession>A0AAD6YW05</accession>
<dbReference type="PANTHER" id="PTHR39426">
    <property type="entry name" value="HOMOLOGY TO DEATH-ON-CURING PROTEIN OF PHAGE P1"/>
    <property type="match status" value="1"/>
</dbReference>
<dbReference type="Pfam" id="PF02661">
    <property type="entry name" value="Fic"/>
    <property type="match status" value="1"/>
</dbReference>
<gene>
    <name evidence="2" type="ORF">GGX14DRAFT_343547</name>
</gene>
<dbReference type="AlphaFoldDB" id="A0AAD6YW05"/>
<organism evidence="2 3">
    <name type="scientific">Mycena pura</name>
    <dbReference type="NCBI Taxonomy" id="153505"/>
    <lineage>
        <taxon>Eukaryota</taxon>
        <taxon>Fungi</taxon>
        <taxon>Dikarya</taxon>
        <taxon>Basidiomycota</taxon>
        <taxon>Agaricomycotina</taxon>
        <taxon>Agaricomycetes</taxon>
        <taxon>Agaricomycetidae</taxon>
        <taxon>Agaricales</taxon>
        <taxon>Marasmiineae</taxon>
        <taxon>Mycenaceae</taxon>
        <taxon>Mycena</taxon>
    </lineage>
</organism>
<dbReference type="InterPro" id="IPR003812">
    <property type="entry name" value="Fido"/>
</dbReference>
<dbReference type="PROSITE" id="PS51459">
    <property type="entry name" value="FIDO"/>
    <property type="match status" value="1"/>
</dbReference>
<comment type="caution">
    <text evidence="2">The sequence shown here is derived from an EMBL/GenBank/DDBJ whole genome shotgun (WGS) entry which is preliminary data.</text>
</comment>
<dbReference type="Gene3D" id="1.20.120.1870">
    <property type="entry name" value="Fic/DOC protein, Fido domain"/>
    <property type="match status" value="1"/>
</dbReference>
<name>A0AAD6YW05_9AGAR</name>
<reference evidence="2" key="1">
    <citation type="submission" date="2023-03" db="EMBL/GenBank/DDBJ databases">
        <title>Massive genome expansion in bonnet fungi (Mycena s.s.) driven by repeated elements and novel gene families across ecological guilds.</title>
        <authorList>
            <consortium name="Lawrence Berkeley National Laboratory"/>
            <person name="Harder C.B."/>
            <person name="Miyauchi S."/>
            <person name="Viragh M."/>
            <person name="Kuo A."/>
            <person name="Thoen E."/>
            <person name="Andreopoulos B."/>
            <person name="Lu D."/>
            <person name="Skrede I."/>
            <person name="Drula E."/>
            <person name="Henrissat B."/>
            <person name="Morin E."/>
            <person name="Kohler A."/>
            <person name="Barry K."/>
            <person name="LaButti K."/>
            <person name="Morin E."/>
            <person name="Salamov A."/>
            <person name="Lipzen A."/>
            <person name="Mereny Z."/>
            <person name="Hegedus B."/>
            <person name="Baldrian P."/>
            <person name="Stursova M."/>
            <person name="Weitz H."/>
            <person name="Taylor A."/>
            <person name="Grigoriev I.V."/>
            <person name="Nagy L.G."/>
            <person name="Martin F."/>
            <person name="Kauserud H."/>
        </authorList>
    </citation>
    <scope>NUCLEOTIDE SEQUENCE</scope>
    <source>
        <strain evidence="2">9144</strain>
    </source>
</reference>
<evidence type="ECO:0000259" key="1">
    <source>
        <dbReference type="PROSITE" id="PS51459"/>
    </source>
</evidence>
<dbReference type="SUPFAM" id="SSF140931">
    <property type="entry name" value="Fic-like"/>
    <property type="match status" value="1"/>
</dbReference>
<evidence type="ECO:0000313" key="2">
    <source>
        <dbReference type="EMBL" id="KAJ7230670.1"/>
    </source>
</evidence>